<organism evidence="1 2">
    <name type="scientific">Gossypium darwinii</name>
    <name type="common">Darwin's cotton</name>
    <name type="synonym">Gossypium barbadense var. darwinii</name>
    <dbReference type="NCBI Taxonomy" id="34276"/>
    <lineage>
        <taxon>Eukaryota</taxon>
        <taxon>Viridiplantae</taxon>
        <taxon>Streptophyta</taxon>
        <taxon>Embryophyta</taxon>
        <taxon>Tracheophyta</taxon>
        <taxon>Spermatophyta</taxon>
        <taxon>Magnoliopsida</taxon>
        <taxon>eudicotyledons</taxon>
        <taxon>Gunneridae</taxon>
        <taxon>Pentapetalae</taxon>
        <taxon>rosids</taxon>
        <taxon>malvids</taxon>
        <taxon>Malvales</taxon>
        <taxon>Malvaceae</taxon>
        <taxon>Malvoideae</taxon>
        <taxon>Gossypium</taxon>
    </lineage>
</organism>
<keyword evidence="2" id="KW-1185">Reference proteome</keyword>
<dbReference type="Proteomes" id="UP000323506">
    <property type="component" value="Chromosome A02"/>
</dbReference>
<dbReference type="AlphaFoldDB" id="A0A5D2HD32"/>
<sequence length="157" mass="18434">HIENSKTTLGQIQIVTKQNISQTHLPSVYIHSKAEKQKKIKSLETQPWRFFEPSPFSKHSKKKLSNFETILSNLHPPSFAQILELHQPKSKVFGVAVLPMPAYGRPINRSRNKKRIPFAESPYQTQKTKPFYIPQPQRQKHQQRSLKDKYMPLKFYL</sequence>
<feature type="non-terminal residue" evidence="1">
    <location>
        <position position="1"/>
    </location>
</feature>
<protein>
    <submittedName>
        <fullName evidence="1">Uncharacterized protein</fullName>
    </submittedName>
</protein>
<accession>A0A5D2HD32</accession>
<gene>
    <name evidence="1" type="ORF">ES288_A02G120100v1</name>
</gene>
<reference evidence="1 2" key="1">
    <citation type="submission" date="2019-06" db="EMBL/GenBank/DDBJ databases">
        <title>WGS assembly of Gossypium darwinii.</title>
        <authorList>
            <person name="Chen Z.J."/>
            <person name="Sreedasyam A."/>
            <person name="Ando A."/>
            <person name="Song Q."/>
            <person name="De L."/>
            <person name="Hulse-Kemp A."/>
            <person name="Ding M."/>
            <person name="Ye W."/>
            <person name="Kirkbride R."/>
            <person name="Jenkins J."/>
            <person name="Plott C."/>
            <person name="Lovell J."/>
            <person name="Lin Y.-M."/>
            <person name="Vaughn R."/>
            <person name="Liu B."/>
            <person name="Li W."/>
            <person name="Simpson S."/>
            <person name="Scheffler B."/>
            <person name="Saski C."/>
            <person name="Grover C."/>
            <person name="Hu G."/>
            <person name="Conover J."/>
            <person name="Carlson J."/>
            <person name="Shu S."/>
            <person name="Boston L."/>
            <person name="Williams M."/>
            <person name="Peterson D."/>
            <person name="Mcgee K."/>
            <person name="Jones D."/>
            <person name="Wendel J."/>
            <person name="Stelly D."/>
            <person name="Grimwood J."/>
            <person name="Schmutz J."/>
        </authorList>
    </citation>
    <scope>NUCLEOTIDE SEQUENCE [LARGE SCALE GENOMIC DNA]</scope>
    <source>
        <strain evidence="1">1808015.09</strain>
    </source>
</reference>
<name>A0A5D2HD32_GOSDA</name>
<evidence type="ECO:0000313" key="2">
    <source>
        <dbReference type="Proteomes" id="UP000323506"/>
    </source>
</evidence>
<evidence type="ECO:0000313" key="1">
    <source>
        <dbReference type="EMBL" id="TYH28122.1"/>
    </source>
</evidence>
<dbReference type="EMBL" id="CM017689">
    <property type="protein sequence ID" value="TYH28122.1"/>
    <property type="molecule type" value="Genomic_DNA"/>
</dbReference>
<proteinExistence type="predicted"/>